<feature type="transmembrane region" description="Helical" evidence="1">
    <location>
        <begin position="129"/>
        <end position="150"/>
    </location>
</feature>
<dbReference type="EMBL" id="AGBB01000194">
    <property type="protein sequence ID" value="EGY76672.1"/>
    <property type="molecule type" value="Genomic_DNA"/>
</dbReference>
<name>G4D681_9FIRM</name>
<evidence type="ECO:0000256" key="1">
    <source>
        <dbReference type="SAM" id="Phobius"/>
    </source>
</evidence>
<sequence>MKIIYRITETLNKAKNAFKRYPLVMALIILSALCFIVVIAKDQSFMGGIKGEFSSAIRFAYFFMLAAVMAMFVSLFFEGLSQSAKTQENINRNKLIKISVTILSTIFLLGIGKTVLFSDPTLFEFENKYIYFGLLLGLTSGCFFAAKLFYHSDFIAYLIKIFTSAFISVSYSVIMLVGLFSIYFAINKLLGIEISDKIYSSTFVILMMPFNVGIFCQIIREQVL</sequence>
<comment type="caution">
    <text evidence="2">The sequence shown here is derived from an EMBL/GenBank/DDBJ whole genome shotgun (WGS) entry which is preliminary data.</text>
</comment>
<feature type="non-terminal residue" evidence="2">
    <location>
        <position position="224"/>
    </location>
</feature>
<proteinExistence type="predicted"/>
<feature type="transmembrane region" description="Helical" evidence="1">
    <location>
        <begin position="98"/>
        <end position="117"/>
    </location>
</feature>
<keyword evidence="1" id="KW-0812">Transmembrane</keyword>
<feature type="transmembrane region" description="Helical" evidence="1">
    <location>
        <begin position="198"/>
        <end position="219"/>
    </location>
</feature>
<keyword evidence="1" id="KW-1133">Transmembrane helix</keyword>
<accession>G4D681</accession>
<dbReference type="AlphaFoldDB" id="G4D681"/>
<feature type="transmembrane region" description="Helical" evidence="1">
    <location>
        <begin position="59"/>
        <end position="77"/>
    </location>
</feature>
<dbReference type="Proteomes" id="UP000003422">
    <property type="component" value="Unassembled WGS sequence"/>
</dbReference>
<reference evidence="2 3" key="1">
    <citation type="submission" date="2011-06" db="EMBL/GenBank/DDBJ databases">
        <authorList>
            <person name="Muzny D."/>
            <person name="Qin X."/>
            <person name="Deng J."/>
            <person name="Jiang H."/>
            <person name="Liu Y."/>
            <person name="Qu J."/>
            <person name="Song X.-Z."/>
            <person name="Zhang L."/>
            <person name="Thornton R."/>
            <person name="Coyle M."/>
            <person name="Francisco L."/>
            <person name="Jackson L."/>
            <person name="Javaid M."/>
            <person name="Korchina V."/>
            <person name="Kovar C."/>
            <person name="Mata R."/>
            <person name="Mathew T."/>
            <person name="Ngo R."/>
            <person name="Nguyen L."/>
            <person name="Nguyen N."/>
            <person name="Okwuonu G."/>
            <person name="Ongeri F."/>
            <person name="Pham C."/>
            <person name="Simmons D."/>
            <person name="Wilczek-Boney K."/>
            <person name="Hale W."/>
            <person name="Jakkamsetti A."/>
            <person name="Pham P."/>
            <person name="Ruth R."/>
            <person name="San Lucas F."/>
            <person name="Warren J."/>
            <person name="Zhang J."/>
            <person name="Zhao Z."/>
            <person name="Zhou C."/>
            <person name="Zhu D."/>
            <person name="Lee S."/>
            <person name="Bess C."/>
            <person name="Blankenburg K."/>
            <person name="Forbes L."/>
            <person name="Fu Q."/>
            <person name="Gubbala S."/>
            <person name="Hirani K."/>
            <person name="Jayaseelan J.C."/>
            <person name="Lara F."/>
            <person name="Munidasa M."/>
            <person name="Palculict T."/>
            <person name="Patil S."/>
            <person name="Pu L.-L."/>
            <person name="Saada N."/>
            <person name="Tang L."/>
            <person name="Weissenberger G."/>
            <person name="Zhu Y."/>
            <person name="Hemphill L."/>
            <person name="Shang Y."/>
            <person name="Youmans B."/>
            <person name="Ayvaz T."/>
            <person name="Ross M."/>
            <person name="Santibanez J."/>
            <person name="Aqrawi P."/>
            <person name="Gross S."/>
            <person name="Joshi V."/>
            <person name="Fowler G."/>
            <person name="Nazareth L."/>
            <person name="Reid J."/>
            <person name="Worley K."/>
            <person name="Petrosino J."/>
            <person name="Highlander S."/>
            <person name="Gibbs R."/>
        </authorList>
    </citation>
    <scope>NUCLEOTIDE SEQUENCE [LARGE SCALE GENOMIC DNA]</scope>
    <source>
        <strain evidence="2 3">ATCC 29427</strain>
    </source>
</reference>
<organism evidence="2 3">
    <name type="scientific">Peptoniphilus indolicus ATCC 29427</name>
    <dbReference type="NCBI Taxonomy" id="997350"/>
    <lineage>
        <taxon>Bacteria</taxon>
        <taxon>Bacillati</taxon>
        <taxon>Bacillota</taxon>
        <taxon>Tissierellia</taxon>
        <taxon>Tissierellales</taxon>
        <taxon>Peptoniphilaceae</taxon>
        <taxon>Peptoniphilus</taxon>
    </lineage>
</organism>
<protein>
    <submittedName>
        <fullName evidence="2">Uncharacterized protein</fullName>
    </submittedName>
</protein>
<dbReference type="STRING" id="997350.HMPREF9129_1911"/>
<dbReference type="HOGENOM" id="CLU_1237353_0_0_9"/>
<keyword evidence="1" id="KW-0472">Membrane</keyword>
<feature type="transmembrane region" description="Helical" evidence="1">
    <location>
        <begin position="21"/>
        <end position="39"/>
    </location>
</feature>
<evidence type="ECO:0000313" key="3">
    <source>
        <dbReference type="Proteomes" id="UP000003422"/>
    </source>
</evidence>
<keyword evidence="3" id="KW-1185">Reference proteome</keyword>
<feature type="transmembrane region" description="Helical" evidence="1">
    <location>
        <begin position="162"/>
        <end position="186"/>
    </location>
</feature>
<gene>
    <name evidence="2" type="ORF">HMPREF9129_1911</name>
</gene>
<dbReference type="RefSeq" id="WP_004822714.1">
    <property type="nucleotide sequence ID" value="NZ_JH165065.1"/>
</dbReference>
<evidence type="ECO:0000313" key="2">
    <source>
        <dbReference type="EMBL" id="EGY76672.1"/>
    </source>
</evidence>